<name>A0A371CU67_9APHY</name>
<dbReference type="STRING" id="139420.A0A371CU67"/>
<dbReference type="AlphaFoldDB" id="A0A371CU67"/>
<evidence type="ECO:0000313" key="2">
    <source>
        <dbReference type="Proteomes" id="UP000256964"/>
    </source>
</evidence>
<dbReference type="Proteomes" id="UP000256964">
    <property type="component" value="Unassembled WGS sequence"/>
</dbReference>
<organism evidence="1 2">
    <name type="scientific">Lentinus brumalis</name>
    <dbReference type="NCBI Taxonomy" id="2498619"/>
    <lineage>
        <taxon>Eukaryota</taxon>
        <taxon>Fungi</taxon>
        <taxon>Dikarya</taxon>
        <taxon>Basidiomycota</taxon>
        <taxon>Agaricomycotina</taxon>
        <taxon>Agaricomycetes</taxon>
        <taxon>Polyporales</taxon>
        <taxon>Polyporaceae</taxon>
        <taxon>Lentinus</taxon>
    </lineage>
</organism>
<gene>
    <name evidence="1" type="ORF">OH76DRAFT_1409642</name>
</gene>
<reference evidence="1 2" key="1">
    <citation type="journal article" date="2018" name="Biotechnol. Biofuels">
        <title>Integrative visual omics of the white-rot fungus Polyporus brumalis exposes the biotechnological potential of its oxidative enzymes for delignifying raw plant biomass.</title>
        <authorList>
            <person name="Miyauchi S."/>
            <person name="Rancon A."/>
            <person name="Drula E."/>
            <person name="Hage H."/>
            <person name="Chaduli D."/>
            <person name="Favel A."/>
            <person name="Grisel S."/>
            <person name="Henrissat B."/>
            <person name="Herpoel-Gimbert I."/>
            <person name="Ruiz-Duenas F.J."/>
            <person name="Chevret D."/>
            <person name="Hainaut M."/>
            <person name="Lin J."/>
            <person name="Wang M."/>
            <person name="Pangilinan J."/>
            <person name="Lipzen A."/>
            <person name="Lesage-Meessen L."/>
            <person name="Navarro D."/>
            <person name="Riley R."/>
            <person name="Grigoriev I.V."/>
            <person name="Zhou S."/>
            <person name="Raouche S."/>
            <person name="Rosso M.N."/>
        </authorList>
    </citation>
    <scope>NUCLEOTIDE SEQUENCE [LARGE SCALE GENOMIC DNA]</scope>
    <source>
        <strain evidence="1 2">BRFM 1820</strain>
    </source>
</reference>
<evidence type="ECO:0000313" key="1">
    <source>
        <dbReference type="EMBL" id="RDX43854.1"/>
    </source>
</evidence>
<keyword evidence="2" id="KW-1185">Reference proteome</keyword>
<sequence length="135" mass="14926">MYDDNDPDWLETVLCGLHEIDDDGDPLPVVEGPSPTGKPLKGFPPVLDIFARLLTYAEKSQVTVVAFRPTSAAHPAGFVVAQTTGVTDDVVNHVLYLVAHLRRVRELYPREGTVQSRSVEEQGIMRRERAKRGCG</sequence>
<accession>A0A371CU67</accession>
<protein>
    <submittedName>
        <fullName evidence="1">Uncharacterized protein</fullName>
    </submittedName>
</protein>
<dbReference type="OrthoDB" id="10623385at2759"/>
<proteinExistence type="predicted"/>
<dbReference type="EMBL" id="KZ857458">
    <property type="protein sequence ID" value="RDX43854.1"/>
    <property type="molecule type" value="Genomic_DNA"/>
</dbReference>